<name>A0ABZ3B1A4_9ENTR</name>
<dbReference type="PROSITE" id="PS50045">
    <property type="entry name" value="SIGMA54_INTERACT_4"/>
    <property type="match status" value="1"/>
</dbReference>
<dbReference type="Gene3D" id="1.10.10.60">
    <property type="entry name" value="Homeodomain-like"/>
    <property type="match status" value="1"/>
</dbReference>
<organism evidence="7 8">
    <name type="scientific">Kosakonia calanthes</name>
    <dbReference type="NCBI Taxonomy" id="3139408"/>
    <lineage>
        <taxon>Bacteria</taxon>
        <taxon>Pseudomonadati</taxon>
        <taxon>Pseudomonadota</taxon>
        <taxon>Gammaproteobacteria</taxon>
        <taxon>Enterobacterales</taxon>
        <taxon>Enterobacteriaceae</taxon>
        <taxon>Kosakonia</taxon>
    </lineage>
</organism>
<evidence type="ECO:0000256" key="2">
    <source>
        <dbReference type="ARBA" id="ARBA00022840"/>
    </source>
</evidence>
<dbReference type="EMBL" id="CP151800">
    <property type="protein sequence ID" value="WZV96297.1"/>
    <property type="molecule type" value="Genomic_DNA"/>
</dbReference>
<dbReference type="InterPro" id="IPR025662">
    <property type="entry name" value="Sigma_54_int_dom_ATP-bd_1"/>
</dbReference>
<dbReference type="InterPro" id="IPR010524">
    <property type="entry name" value="Sig_transdc_resp-reg_PrpR_N"/>
</dbReference>
<evidence type="ECO:0000313" key="8">
    <source>
        <dbReference type="Proteomes" id="UP001466893"/>
    </source>
</evidence>
<evidence type="ECO:0000313" key="7">
    <source>
        <dbReference type="EMBL" id="WZV96297.1"/>
    </source>
</evidence>
<dbReference type="PANTHER" id="PTHR32071">
    <property type="entry name" value="TRANSCRIPTIONAL REGULATORY PROTEIN"/>
    <property type="match status" value="1"/>
</dbReference>
<keyword evidence="4" id="KW-0804">Transcription</keyword>
<dbReference type="InterPro" id="IPR002197">
    <property type="entry name" value="HTH_Fis"/>
</dbReference>
<dbReference type="SUPFAM" id="SSF159800">
    <property type="entry name" value="PrpR receptor domain-like"/>
    <property type="match status" value="1"/>
</dbReference>
<protein>
    <submittedName>
        <fullName evidence="7">Sigma 54-interacting transcriptional regulator</fullName>
    </submittedName>
</protein>
<dbReference type="InterPro" id="IPR035965">
    <property type="entry name" value="PAS-like_dom_sf"/>
</dbReference>
<dbReference type="SMART" id="SM00091">
    <property type="entry name" value="PAS"/>
    <property type="match status" value="1"/>
</dbReference>
<dbReference type="Pfam" id="PF25601">
    <property type="entry name" value="AAA_lid_14"/>
    <property type="match status" value="1"/>
</dbReference>
<dbReference type="Gene3D" id="3.40.50.2300">
    <property type="match status" value="1"/>
</dbReference>
<dbReference type="NCBIfam" id="TIGR00229">
    <property type="entry name" value="sensory_box"/>
    <property type="match status" value="1"/>
</dbReference>
<evidence type="ECO:0000256" key="1">
    <source>
        <dbReference type="ARBA" id="ARBA00022741"/>
    </source>
</evidence>
<dbReference type="InterPro" id="IPR058031">
    <property type="entry name" value="AAA_lid_NorR"/>
</dbReference>
<dbReference type="PROSITE" id="PS50112">
    <property type="entry name" value="PAS"/>
    <property type="match status" value="1"/>
</dbReference>
<dbReference type="SMART" id="SM00382">
    <property type="entry name" value="AAA"/>
    <property type="match status" value="1"/>
</dbReference>
<dbReference type="Proteomes" id="UP001466893">
    <property type="component" value="Chromosome"/>
</dbReference>
<dbReference type="Gene3D" id="3.40.50.10660">
    <property type="entry name" value="PrpR receptor domain-like"/>
    <property type="match status" value="1"/>
</dbReference>
<accession>A0ABZ3B1A4</accession>
<evidence type="ECO:0000259" key="5">
    <source>
        <dbReference type="PROSITE" id="PS50045"/>
    </source>
</evidence>
<dbReference type="Pfam" id="PF02954">
    <property type="entry name" value="HTH_8"/>
    <property type="match status" value="1"/>
</dbReference>
<dbReference type="Pfam" id="PF06506">
    <property type="entry name" value="PrpR_N"/>
    <property type="match status" value="1"/>
</dbReference>
<dbReference type="InterPro" id="IPR000014">
    <property type="entry name" value="PAS"/>
</dbReference>
<sequence>MTTKNLPNLALITPYPHLGDIVIMQCAGIFNCHVYHGSLEKAISIARNLDSDYYDVILSRGGTAEYIENATVIPVVRIHTSMSDLLKSLIPLKNHSHKIAFFNYQKYLPDVVLAATALNIVIDEFVFDSQFDMTEKLKLCRANHYETVTGGCPVAETAKQYAMQGILIENGVESVTSALREALAIVETTRRKMLDMTRLEIILSSITEGIIVTNENNDIQIFNKAAETIFGLTGLQVLGKQIDSIIKNTRINQVLLSKSPEIRELQELDNTSIITSRVPMFMGRECIGVVCSFTDTPQIQKVERIIRGKLKKKGFDARYTFDHILSADSEMQAIKKLAQVYARTDSPVMIYGESGTGKELFAQSIHNHSNRRHGPFVAINCAAIPENLLESELFGYEGGSFTGARREGKEGLIELAHQGTLFLDEIGEMPLPIQSRLLRVLQEYEIMHIGGKDVIPVDVRIIGATNRALASMAEDGTFRSDLFYRLNVLPLTVPPLRERAGDFRYLATKFLCETAAEHLLEQFLDLFCSYRWPGNVREMRFIIERLALLSVGFPQYSLREMLTLTGFRFPDAVSLHPNNEPVRVDLSKGQLKNVIKDVERQVIVFYLERYEQNQDKVAMQLGISKMSLWRKLKVDEVTTRESAFG</sequence>
<evidence type="ECO:0000256" key="3">
    <source>
        <dbReference type="ARBA" id="ARBA00023015"/>
    </source>
</evidence>
<dbReference type="RefSeq" id="WP_342320618.1">
    <property type="nucleotide sequence ID" value="NZ_CP151800.1"/>
</dbReference>
<evidence type="ECO:0000256" key="4">
    <source>
        <dbReference type="ARBA" id="ARBA00023163"/>
    </source>
</evidence>
<dbReference type="InterPro" id="IPR009057">
    <property type="entry name" value="Homeodomain-like_sf"/>
</dbReference>
<gene>
    <name evidence="7" type="ORF">AAEY27_11385</name>
</gene>
<keyword evidence="8" id="KW-1185">Reference proteome</keyword>
<dbReference type="InterPro" id="IPR027417">
    <property type="entry name" value="P-loop_NTPase"/>
</dbReference>
<reference evidence="7 8" key="1">
    <citation type="submission" date="2024-04" db="EMBL/GenBank/DDBJ databases">
        <title>Kosakonia calanthae sp. nov., a halophilic bacterium isolated from leaves of Calanthe tiplacata.</title>
        <authorList>
            <person name="Wu P."/>
        </authorList>
    </citation>
    <scope>NUCLEOTIDE SEQUENCE [LARGE SCALE GENOMIC DNA]</scope>
    <source>
        <strain evidence="7 8">BYX6</strain>
    </source>
</reference>
<dbReference type="InterPro" id="IPR013767">
    <property type="entry name" value="PAS_fold"/>
</dbReference>
<feature type="domain" description="PAS" evidence="6">
    <location>
        <begin position="195"/>
        <end position="241"/>
    </location>
</feature>
<proteinExistence type="predicted"/>
<keyword evidence="1" id="KW-0547">Nucleotide-binding</keyword>
<dbReference type="CDD" id="cd00130">
    <property type="entry name" value="PAS"/>
    <property type="match status" value="1"/>
</dbReference>
<dbReference type="SUPFAM" id="SSF52540">
    <property type="entry name" value="P-loop containing nucleoside triphosphate hydrolases"/>
    <property type="match status" value="1"/>
</dbReference>
<dbReference type="Gene3D" id="1.10.8.60">
    <property type="match status" value="1"/>
</dbReference>
<dbReference type="Pfam" id="PF00989">
    <property type="entry name" value="PAS"/>
    <property type="match status" value="1"/>
</dbReference>
<dbReference type="SUPFAM" id="SSF55785">
    <property type="entry name" value="PYP-like sensor domain (PAS domain)"/>
    <property type="match status" value="1"/>
</dbReference>
<dbReference type="InterPro" id="IPR003593">
    <property type="entry name" value="AAA+_ATPase"/>
</dbReference>
<keyword evidence="2" id="KW-0067">ATP-binding</keyword>
<evidence type="ECO:0000259" key="6">
    <source>
        <dbReference type="PROSITE" id="PS50112"/>
    </source>
</evidence>
<dbReference type="Pfam" id="PF00158">
    <property type="entry name" value="Sigma54_activat"/>
    <property type="match status" value="1"/>
</dbReference>
<dbReference type="InterPro" id="IPR002078">
    <property type="entry name" value="Sigma_54_int"/>
</dbReference>
<dbReference type="Gene3D" id="3.40.50.300">
    <property type="entry name" value="P-loop containing nucleotide triphosphate hydrolases"/>
    <property type="match status" value="1"/>
</dbReference>
<feature type="domain" description="Sigma-54 factor interaction" evidence="5">
    <location>
        <begin position="324"/>
        <end position="548"/>
    </location>
</feature>
<dbReference type="SUPFAM" id="SSF46689">
    <property type="entry name" value="Homeodomain-like"/>
    <property type="match status" value="1"/>
</dbReference>
<dbReference type="Gene3D" id="3.30.450.20">
    <property type="entry name" value="PAS domain"/>
    <property type="match status" value="1"/>
</dbReference>
<keyword evidence="3" id="KW-0805">Transcription regulation</keyword>
<dbReference type="CDD" id="cd00009">
    <property type="entry name" value="AAA"/>
    <property type="match status" value="1"/>
</dbReference>
<dbReference type="PROSITE" id="PS00675">
    <property type="entry name" value="SIGMA54_INTERACT_1"/>
    <property type="match status" value="1"/>
</dbReference>